<keyword evidence="3" id="KW-1185">Reference proteome</keyword>
<comment type="caution">
    <text evidence="2">The sequence shown here is derived from an EMBL/GenBank/DDBJ whole genome shotgun (WGS) entry which is preliminary data.</text>
</comment>
<evidence type="ECO:0000259" key="1">
    <source>
        <dbReference type="Pfam" id="PF00296"/>
    </source>
</evidence>
<dbReference type="RefSeq" id="WP_387405890.1">
    <property type="nucleotide sequence ID" value="NZ_JBIAQY010000012.1"/>
</dbReference>
<proteinExistence type="predicted"/>
<dbReference type="SUPFAM" id="SSF51679">
    <property type="entry name" value="Bacterial luciferase-like"/>
    <property type="match status" value="1"/>
</dbReference>
<dbReference type="InterPro" id="IPR036661">
    <property type="entry name" value="Luciferase-like_sf"/>
</dbReference>
<reference evidence="2 3" key="1">
    <citation type="submission" date="2024-10" db="EMBL/GenBank/DDBJ databases">
        <title>The Natural Products Discovery Center: Release of the First 8490 Sequenced Strains for Exploring Actinobacteria Biosynthetic Diversity.</title>
        <authorList>
            <person name="Kalkreuter E."/>
            <person name="Kautsar S.A."/>
            <person name="Yang D."/>
            <person name="Bader C.D."/>
            <person name="Teijaro C.N."/>
            <person name="Fluegel L."/>
            <person name="Davis C.M."/>
            <person name="Simpson J.R."/>
            <person name="Lauterbach L."/>
            <person name="Steele A.D."/>
            <person name="Gui C."/>
            <person name="Meng S."/>
            <person name="Li G."/>
            <person name="Viehrig K."/>
            <person name="Ye F."/>
            <person name="Su P."/>
            <person name="Kiefer A.F."/>
            <person name="Nichols A."/>
            <person name="Cepeda A.J."/>
            <person name="Yan W."/>
            <person name="Fan B."/>
            <person name="Jiang Y."/>
            <person name="Adhikari A."/>
            <person name="Zheng C.-J."/>
            <person name="Schuster L."/>
            <person name="Cowan T.M."/>
            <person name="Smanski M.J."/>
            <person name="Chevrette M.G."/>
            <person name="De Carvalho L.P.S."/>
            <person name="Shen B."/>
        </authorList>
    </citation>
    <scope>NUCLEOTIDE SEQUENCE [LARGE SCALE GENOMIC DNA]</scope>
    <source>
        <strain evidence="2 3">NPDC002593</strain>
    </source>
</reference>
<dbReference type="EMBL" id="JBIAQY010000012">
    <property type="protein sequence ID" value="MFF3572213.1"/>
    <property type="molecule type" value="Genomic_DNA"/>
</dbReference>
<dbReference type="Pfam" id="PF00296">
    <property type="entry name" value="Bac_luciferase"/>
    <property type="match status" value="1"/>
</dbReference>
<accession>A0ABW6S9F9</accession>
<dbReference type="CDD" id="cd01097">
    <property type="entry name" value="Tetrahydromethanopterin_reductase"/>
    <property type="match status" value="1"/>
</dbReference>
<dbReference type="Proteomes" id="UP001601992">
    <property type="component" value="Unassembled WGS sequence"/>
</dbReference>
<name>A0ABW6S9F9_9NOCA</name>
<evidence type="ECO:0000313" key="3">
    <source>
        <dbReference type="Proteomes" id="UP001601992"/>
    </source>
</evidence>
<protein>
    <submittedName>
        <fullName evidence="2">LLM class flavin-dependent oxidoreductase</fullName>
    </submittedName>
</protein>
<feature type="domain" description="Luciferase-like" evidence="1">
    <location>
        <begin position="34"/>
        <end position="93"/>
    </location>
</feature>
<evidence type="ECO:0000313" key="2">
    <source>
        <dbReference type="EMBL" id="MFF3572213.1"/>
    </source>
</evidence>
<dbReference type="Gene3D" id="3.20.20.30">
    <property type="entry name" value="Luciferase-like domain"/>
    <property type="match status" value="1"/>
</dbReference>
<sequence>MAEGYGQDGVALLGALSSITDQIGLGKPLKLLGTPVQDRIPIYLGVGGAQTVEQAGAIADGWLPSLFSPEHADMVFAPLLRGIEKSGRQRSDVCCRADGSRGVA</sequence>
<organism evidence="2 3">
    <name type="scientific">Nocardia jiangxiensis</name>
    <dbReference type="NCBI Taxonomy" id="282685"/>
    <lineage>
        <taxon>Bacteria</taxon>
        <taxon>Bacillati</taxon>
        <taxon>Actinomycetota</taxon>
        <taxon>Actinomycetes</taxon>
        <taxon>Mycobacteriales</taxon>
        <taxon>Nocardiaceae</taxon>
        <taxon>Nocardia</taxon>
    </lineage>
</organism>
<gene>
    <name evidence="2" type="ORF">ACFYXQ_30975</name>
</gene>
<dbReference type="InterPro" id="IPR011251">
    <property type="entry name" value="Luciferase-like_dom"/>
</dbReference>